<accession>A0ABN7M8R1</accession>
<reference evidence="1 2" key="1">
    <citation type="submission" date="2021-02" db="EMBL/GenBank/DDBJ databases">
        <authorList>
            <person name="Han P."/>
        </authorList>
    </citation>
    <scope>NUCLEOTIDE SEQUENCE [LARGE SCALE GENOMIC DNA]</scope>
    <source>
        <strain evidence="1">Candidatus Nitrospira sp. ZN2</strain>
    </source>
</reference>
<gene>
    <name evidence="1" type="ORF">NSPZN2_50020</name>
</gene>
<dbReference type="Proteomes" id="UP000675880">
    <property type="component" value="Unassembled WGS sequence"/>
</dbReference>
<dbReference type="EMBL" id="CAJNBJ010000018">
    <property type="protein sequence ID" value="CAE6784085.1"/>
    <property type="molecule type" value="Genomic_DNA"/>
</dbReference>
<evidence type="ECO:0008006" key="3">
    <source>
        <dbReference type="Google" id="ProtNLM"/>
    </source>
</evidence>
<name>A0ABN7M8R1_9BACT</name>
<evidence type="ECO:0000313" key="1">
    <source>
        <dbReference type="EMBL" id="CAE6784085.1"/>
    </source>
</evidence>
<proteinExistence type="predicted"/>
<keyword evidence="2" id="KW-1185">Reference proteome</keyword>
<protein>
    <recommendedName>
        <fullName evidence="3">Secreted protein</fullName>
    </recommendedName>
</protein>
<sequence length="78" mass="8570">MGMRVTVLMLMLMRTLHGISPFLSGPKRYAHNGYQNLGVTNYSLAHYSTLQLAQPLASLSVVSHPPGANRSSQSDERL</sequence>
<evidence type="ECO:0000313" key="2">
    <source>
        <dbReference type="Proteomes" id="UP000675880"/>
    </source>
</evidence>
<comment type="caution">
    <text evidence="1">The sequence shown here is derived from an EMBL/GenBank/DDBJ whole genome shotgun (WGS) entry which is preliminary data.</text>
</comment>
<organism evidence="1 2">
    <name type="scientific">Nitrospira defluvii</name>
    <dbReference type="NCBI Taxonomy" id="330214"/>
    <lineage>
        <taxon>Bacteria</taxon>
        <taxon>Pseudomonadati</taxon>
        <taxon>Nitrospirota</taxon>
        <taxon>Nitrospiria</taxon>
        <taxon>Nitrospirales</taxon>
        <taxon>Nitrospiraceae</taxon>
        <taxon>Nitrospira</taxon>
    </lineage>
</organism>